<keyword evidence="1" id="KW-0732">Signal</keyword>
<evidence type="ECO:0000256" key="1">
    <source>
        <dbReference type="ARBA" id="ARBA00022729"/>
    </source>
</evidence>
<proteinExistence type="predicted"/>
<gene>
    <name evidence="5" type="ORF">HCN08_15340</name>
</gene>
<feature type="compositionally biased region" description="Low complexity" evidence="3">
    <location>
        <begin position="1"/>
        <end position="13"/>
    </location>
</feature>
<reference evidence="5 6" key="1">
    <citation type="submission" date="2020-03" db="EMBL/GenBank/DDBJ databases">
        <title>WGS of actinomycetes isolated from Thailand.</title>
        <authorList>
            <person name="Thawai C."/>
        </authorList>
    </citation>
    <scope>NUCLEOTIDE SEQUENCE [LARGE SCALE GENOMIC DNA]</scope>
    <source>
        <strain evidence="5 6">PRB2-1</strain>
    </source>
</reference>
<organism evidence="5 6">
    <name type="scientific">Actinacidiphila epipremni</name>
    <dbReference type="NCBI Taxonomy" id="2053013"/>
    <lineage>
        <taxon>Bacteria</taxon>
        <taxon>Bacillati</taxon>
        <taxon>Actinomycetota</taxon>
        <taxon>Actinomycetes</taxon>
        <taxon>Kitasatosporales</taxon>
        <taxon>Streptomycetaceae</taxon>
        <taxon>Actinacidiphila</taxon>
    </lineage>
</organism>
<accession>A0ABX0ZQA8</accession>
<comment type="caution">
    <text evidence="5">The sequence shown here is derived from an EMBL/GenBank/DDBJ whole genome shotgun (WGS) entry which is preliminary data.</text>
</comment>
<feature type="region of interest" description="Disordered" evidence="3">
    <location>
        <begin position="208"/>
        <end position="234"/>
    </location>
</feature>
<evidence type="ECO:0000313" key="5">
    <source>
        <dbReference type="EMBL" id="NJP44757.1"/>
    </source>
</evidence>
<dbReference type="InterPro" id="IPR006558">
    <property type="entry name" value="LamG-like"/>
</dbReference>
<dbReference type="SUPFAM" id="SSF49899">
    <property type="entry name" value="Concanavalin A-like lectins/glucanases"/>
    <property type="match status" value="1"/>
</dbReference>
<sequence length="1580" mass="159574">MSEAEASARATATGKAVSVEAATTPTEVESANPDGTFTLTQNAAPVRKYADGMWKPLDATLVRRADGSVSPALTTGTLTLPGSGSRTLAVMKDGARTLSLTLPDAIGVLPAPSLSGPTATYADVLPGVDLTVTADDQGGFSETLVVKNASAAADPALRKLTFATQTNGVTPATDAAGNFTATDTLGRTVFSAPAPIMWDSATADAGGSAQTRAAITQGDTEEPSGSGVQVASTSLSPGAGAHVAPVKAVYTDSAGPGTASGTMALTPDAALLSGGSTVYPVYIDPSYAAGGSVQGWTYTSSYYHSSSFWKTKDSEGVRVGYNGWDSPYYKAHAFARMSVDSRIYGATIDPTRTHFYATEIHSASCTAEPVELWTTGAISSATTWDNEPAWKTKVDTQTVAHGWSSSCPAASVGWDTHTAMQAIANSPASSITLGLRAGDDGDKDQWKKFDPSTMTMTTTYDHKPATPTGLTTSPARACTGGVMGDGDITLYAGVSDPEGGTLSATFKVTRTSGGATVTTKTVNAVSGTKAAYTLTKANLESWLGTTTTTGLSWNLTASDGSYTSAPSTTCQFTFDPTRPGAPTVNDAVGTDCSESAANYQVGTAANFTLVPNSKGTTPDHYLYQLNGAAPVSAKTPDVTIKPTRGTNILNVTSVSPGGNIGDTATCVINASAAATAPDGDLTGDGVPDLTLVGGQAQLPPGLWLAHGAPNGQIVTAASQIGAQGTGVSDPGSTTDWVGTQAVTGHFATGNGFNDVLDYNPATGAGWVLYGNGDGSALSPASGHQADIDPLAFTDPITGLTADAVANGGGFNAAVNGGDFSGYPDLLLIIDGTLSYEASFAQPGTFVGVEDAQPITASNPADGGDWTGWQITTSLVHGLPALFARSGTGGPVYYYSPDDLTDLAQGNPATAVSLGMSTSSALLQAADLNHDGTPDLWQTDAVGNVTADLLDLGITPPKITTQAPQKVATGTHEWRLDDATDGNATNAADGTGTPALPLTASPNAGAGVTWDSGDLFDPDLQLNGTAYLQTAGKAVDLTGSLTVSVWAEPTTLGGAVFSQNGGTYSGIKLIPTAAGWQFSLNSGAGTAGTYDTVTGGAVHLGTWTHLTATYDKAVKVMNLYVDEVFVATGGHTAPSTGAAGNFVVGANQNNGASPTGYFSGHLSDIQTWTGAAIPPTQASTPASYHQAITSTRILDTRYASGLANTSGVTAGTATIAADSVTSLRIAGDTVTSTAGTPVTVPSSVTAVAIDVTAVNQTASGYVTAYADSSQRPITSSTNFTAASTTTGYQIVPVGADGKIDLFTHGSAIALVVDMTGYFTTDPALPGNQTYTPLAPATRALDTRTSTANTNLTSTGTVPGDSTFTLTIAGVDGVPSDAAAVAINLTTADATGSGYLQAYATGAAPAAATSLSYDTSSALASMAADTPIGTSGTITISNHHSATAVLVDIAGYYTDATDGQTYHPVNPTRLVDTRNGTGGTGQPIPAYTTYTLAQADVQQITTATTPTLALMLTEATATAAGHADAYPAGTAANNTSNLDWAAGAINANLALTPTSAGSEISVDNHSNGTLDLVIDCSGYFSR</sequence>
<feature type="region of interest" description="Disordered" evidence="3">
    <location>
        <begin position="976"/>
        <end position="996"/>
    </location>
</feature>
<dbReference type="Pfam" id="PF13385">
    <property type="entry name" value="Laminin_G_3"/>
    <property type="match status" value="1"/>
</dbReference>
<dbReference type="InterPro" id="IPR013320">
    <property type="entry name" value="ConA-like_dom_sf"/>
</dbReference>
<dbReference type="Proteomes" id="UP000734511">
    <property type="component" value="Unassembled WGS sequence"/>
</dbReference>
<dbReference type="EMBL" id="JAATEJ010000010">
    <property type="protein sequence ID" value="NJP44757.1"/>
    <property type="molecule type" value="Genomic_DNA"/>
</dbReference>
<feature type="compositionally biased region" description="Low complexity" evidence="3">
    <location>
        <begin position="980"/>
        <end position="992"/>
    </location>
</feature>
<evidence type="ECO:0000256" key="2">
    <source>
        <dbReference type="ARBA" id="ARBA00023157"/>
    </source>
</evidence>
<evidence type="ECO:0000256" key="3">
    <source>
        <dbReference type="SAM" id="MobiDB-lite"/>
    </source>
</evidence>
<evidence type="ECO:0000313" key="6">
    <source>
        <dbReference type="Proteomes" id="UP000734511"/>
    </source>
</evidence>
<feature type="domain" description="LamG-like jellyroll fold" evidence="4">
    <location>
        <begin position="1038"/>
        <end position="1174"/>
    </location>
</feature>
<feature type="compositionally biased region" description="Polar residues" evidence="3">
    <location>
        <begin position="208"/>
        <end position="218"/>
    </location>
</feature>
<name>A0ABX0ZQA8_9ACTN</name>
<dbReference type="SMART" id="SM00560">
    <property type="entry name" value="LamGL"/>
    <property type="match status" value="1"/>
</dbReference>
<feature type="region of interest" description="Disordered" evidence="3">
    <location>
        <begin position="1"/>
        <end position="37"/>
    </location>
</feature>
<protein>
    <submittedName>
        <fullName evidence="5">LamG domain-containing protein</fullName>
    </submittedName>
</protein>
<feature type="compositionally biased region" description="Polar residues" evidence="3">
    <location>
        <begin position="21"/>
        <end position="37"/>
    </location>
</feature>
<keyword evidence="6" id="KW-1185">Reference proteome</keyword>
<evidence type="ECO:0000259" key="4">
    <source>
        <dbReference type="SMART" id="SM00560"/>
    </source>
</evidence>
<keyword evidence="2" id="KW-1015">Disulfide bond</keyword>
<dbReference type="Gene3D" id="2.60.120.200">
    <property type="match status" value="1"/>
</dbReference>
<dbReference type="RefSeq" id="WP_167983607.1">
    <property type="nucleotide sequence ID" value="NZ_JAATEJ010000010.1"/>
</dbReference>